<dbReference type="InterPro" id="IPR000644">
    <property type="entry name" value="CBS_dom"/>
</dbReference>
<feature type="domain" description="CBS" evidence="1">
    <location>
        <begin position="45"/>
        <end position="90"/>
    </location>
</feature>
<sequence length="193" mass="21776">MEDFKLKHLPLVVDGAYRSLVSERELLLMANLSDPIGDQFQMSPFINESAHILEALGVITRYMVSSLPVVSADGLYQGLLTRERFVDALSELCCAEVGGTILVLEIKQQDYSLAEIARIVESNNAHVLTLFSTCDNSTGRMLITLKVDLEDASPVIRSFERFNYDVASLFMKRGVIDDILRQRMDEVLFYMNM</sequence>
<evidence type="ECO:0000259" key="1">
    <source>
        <dbReference type="Pfam" id="PF00571"/>
    </source>
</evidence>
<accession>J9FJN0</accession>
<dbReference type="EMBL" id="AMCI01006006">
    <property type="protein sequence ID" value="EJW95096.1"/>
    <property type="molecule type" value="Genomic_DNA"/>
</dbReference>
<name>J9FJN0_9ZZZZ</name>
<organism evidence="2">
    <name type="scientific">gut metagenome</name>
    <dbReference type="NCBI Taxonomy" id="749906"/>
    <lineage>
        <taxon>unclassified sequences</taxon>
        <taxon>metagenomes</taxon>
        <taxon>organismal metagenomes</taxon>
    </lineage>
</organism>
<dbReference type="Gene3D" id="3.10.580.10">
    <property type="entry name" value="CBS-domain"/>
    <property type="match status" value="1"/>
</dbReference>
<dbReference type="InterPro" id="IPR046342">
    <property type="entry name" value="CBS_dom_sf"/>
</dbReference>
<dbReference type="AlphaFoldDB" id="J9FJN0"/>
<reference evidence="2" key="1">
    <citation type="journal article" date="2012" name="PLoS ONE">
        <title>Gene sets for utilization of primary and secondary nutrition supplies in the distal gut of endangered iberian lynx.</title>
        <authorList>
            <person name="Alcaide M."/>
            <person name="Messina E."/>
            <person name="Richter M."/>
            <person name="Bargiela R."/>
            <person name="Peplies J."/>
            <person name="Huws S.A."/>
            <person name="Newbold C.J."/>
            <person name="Golyshin P.N."/>
            <person name="Simon M.A."/>
            <person name="Lopez G."/>
            <person name="Yakimov M.M."/>
            <person name="Ferrer M."/>
        </authorList>
    </citation>
    <scope>NUCLEOTIDE SEQUENCE</scope>
</reference>
<dbReference type="Pfam" id="PF00571">
    <property type="entry name" value="CBS"/>
    <property type="match status" value="1"/>
</dbReference>
<comment type="caution">
    <text evidence="2">The sequence shown here is derived from an EMBL/GenBank/DDBJ whole genome shotgun (WGS) entry which is preliminary data.</text>
</comment>
<proteinExistence type="predicted"/>
<evidence type="ECO:0000313" key="2">
    <source>
        <dbReference type="EMBL" id="EJW95096.1"/>
    </source>
</evidence>
<protein>
    <submittedName>
        <fullName evidence="2">CBS domain-containing protein</fullName>
    </submittedName>
</protein>
<dbReference type="SUPFAM" id="SSF54631">
    <property type="entry name" value="CBS-domain pair"/>
    <property type="match status" value="1"/>
</dbReference>
<gene>
    <name evidence="2" type="ORF">EVA_16797</name>
</gene>